<keyword evidence="1" id="KW-1133">Transmembrane helix</keyword>
<feature type="transmembrane region" description="Helical" evidence="1">
    <location>
        <begin position="143"/>
        <end position="169"/>
    </location>
</feature>
<organism evidence="2 3">
    <name type="scientific">Microvirga guangxiensis</name>
    <dbReference type="NCBI Taxonomy" id="549386"/>
    <lineage>
        <taxon>Bacteria</taxon>
        <taxon>Pseudomonadati</taxon>
        <taxon>Pseudomonadota</taxon>
        <taxon>Alphaproteobacteria</taxon>
        <taxon>Hyphomicrobiales</taxon>
        <taxon>Methylobacteriaceae</taxon>
        <taxon>Microvirga</taxon>
    </lineage>
</organism>
<protein>
    <submittedName>
        <fullName evidence="2">Uncharacterized protein</fullName>
    </submittedName>
</protein>
<keyword evidence="1" id="KW-0812">Transmembrane</keyword>
<evidence type="ECO:0000256" key="1">
    <source>
        <dbReference type="SAM" id="Phobius"/>
    </source>
</evidence>
<dbReference type="RefSeq" id="WP_091134112.1">
    <property type="nucleotide sequence ID" value="NZ_FMVJ01000005.1"/>
</dbReference>
<proteinExistence type="predicted"/>
<dbReference type="EMBL" id="FMVJ01000005">
    <property type="protein sequence ID" value="SCY72329.1"/>
    <property type="molecule type" value="Genomic_DNA"/>
</dbReference>
<accession>A0A1G5I9J4</accession>
<dbReference type="AlphaFoldDB" id="A0A1G5I9J4"/>
<evidence type="ECO:0000313" key="2">
    <source>
        <dbReference type="EMBL" id="SCY72329.1"/>
    </source>
</evidence>
<reference evidence="2 3" key="1">
    <citation type="submission" date="2016-10" db="EMBL/GenBank/DDBJ databases">
        <authorList>
            <person name="de Groot N.N."/>
        </authorList>
    </citation>
    <scope>NUCLEOTIDE SEQUENCE [LARGE SCALE GENOMIC DNA]</scope>
    <source>
        <strain evidence="2 3">CGMCC 1.7666</strain>
    </source>
</reference>
<gene>
    <name evidence="2" type="ORF">SAMN02927923_02139</name>
</gene>
<keyword evidence="1" id="KW-0472">Membrane</keyword>
<evidence type="ECO:0000313" key="3">
    <source>
        <dbReference type="Proteomes" id="UP000199569"/>
    </source>
</evidence>
<name>A0A1G5I9J4_9HYPH</name>
<keyword evidence="3" id="KW-1185">Reference proteome</keyword>
<sequence length="204" mass="22612">MSVERANVAVENLIADHIAASFRQETPSASRETTAAQIRSRITDRFQTGALGLEQDNIPPTIQLLRANLINAFAFLPPQSAQVSQDRTEQLALLQASAQELHRTGGSSGPTRGTPLHVDLLLERQQLVVKNEFTEGFGRFETWLVAVAVLALVLIQAIDYLWAVPILALSIGRSWHLDHQCRKRRTRIAEIDAIIQPAVKKSHV</sequence>
<dbReference type="Proteomes" id="UP000199569">
    <property type="component" value="Unassembled WGS sequence"/>
</dbReference>
<dbReference type="OrthoDB" id="8019413at2"/>